<reference evidence="1" key="1">
    <citation type="journal article" date="2014" name="Front. Microbiol.">
        <title>High frequency of phylogenetically diverse reductive dehalogenase-homologous genes in deep subseafloor sedimentary metagenomes.</title>
        <authorList>
            <person name="Kawai M."/>
            <person name="Futagami T."/>
            <person name="Toyoda A."/>
            <person name="Takaki Y."/>
            <person name="Nishi S."/>
            <person name="Hori S."/>
            <person name="Arai W."/>
            <person name="Tsubouchi T."/>
            <person name="Morono Y."/>
            <person name="Uchiyama I."/>
            <person name="Ito T."/>
            <person name="Fujiyama A."/>
            <person name="Inagaki F."/>
            <person name="Takami H."/>
        </authorList>
    </citation>
    <scope>NUCLEOTIDE SEQUENCE</scope>
    <source>
        <strain evidence="1">Expedition CK06-06</strain>
    </source>
</reference>
<organism evidence="1">
    <name type="scientific">marine sediment metagenome</name>
    <dbReference type="NCBI Taxonomy" id="412755"/>
    <lineage>
        <taxon>unclassified sequences</taxon>
        <taxon>metagenomes</taxon>
        <taxon>ecological metagenomes</taxon>
    </lineage>
</organism>
<proteinExistence type="predicted"/>
<dbReference type="EMBL" id="BARU01039960">
    <property type="protein sequence ID" value="GAH86771.1"/>
    <property type="molecule type" value="Genomic_DNA"/>
</dbReference>
<evidence type="ECO:0000313" key="1">
    <source>
        <dbReference type="EMBL" id="GAH86771.1"/>
    </source>
</evidence>
<sequence>LPAGAPKLSETLADIAGKLPKVPDLPIDIPAPPVPEFPEMPAPPELRRYVTGVEVAPVPAPMPTPPPARKALVPLVFE</sequence>
<protein>
    <submittedName>
        <fullName evidence="1">Uncharacterized protein</fullName>
    </submittedName>
</protein>
<name>X1IWE1_9ZZZZ</name>
<dbReference type="AlphaFoldDB" id="X1IWE1"/>
<accession>X1IWE1</accession>
<gene>
    <name evidence="1" type="ORF">S03H2_61852</name>
</gene>
<feature type="non-terminal residue" evidence="1">
    <location>
        <position position="1"/>
    </location>
</feature>
<comment type="caution">
    <text evidence="1">The sequence shown here is derived from an EMBL/GenBank/DDBJ whole genome shotgun (WGS) entry which is preliminary data.</text>
</comment>